<comment type="caution">
    <text evidence="4">The sequence shown here is derived from an EMBL/GenBank/DDBJ whole genome shotgun (WGS) entry which is preliminary data.</text>
</comment>
<dbReference type="EMBL" id="SRLN01000012">
    <property type="protein sequence ID" value="KAB0241447.1"/>
    <property type="molecule type" value="Genomic_DNA"/>
</dbReference>
<dbReference type="Gene3D" id="3.40.50.410">
    <property type="entry name" value="von Willebrand factor, type A domain"/>
    <property type="match status" value="1"/>
</dbReference>
<keyword evidence="2" id="KW-0812">Transmembrane</keyword>
<dbReference type="CDD" id="cd00198">
    <property type="entry name" value="vWFA"/>
    <property type="match status" value="1"/>
</dbReference>
<gene>
    <name evidence="4" type="ORF">EZJ55_13595</name>
</gene>
<evidence type="ECO:0000313" key="5">
    <source>
        <dbReference type="Proteomes" id="UP000325636"/>
    </source>
</evidence>
<evidence type="ECO:0000256" key="1">
    <source>
        <dbReference type="SAM" id="MobiDB-lite"/>
    </source>
</evidence>
<name>A0A5J5LUT5_MICAE</name>
<feature type="transmembrane region" description="Helical" evidence="2">
    <location>
        <begin position="451"/>
        <end position="473"/>
    </location>
</feature>
<protein>
    <submittedName>
        <fullName evidence="4">VWA domain-containing protein</fullName>
    </submittedName>
</protein>
<keyword evidence="2" id="KW-0472">Membrane</keyword>
<feature type="region of interest" description="Disordered" evidence="1">
    <location>
        <begin position="320"/>
        <end position="339"/>
    </location>
</feature>
<evidence type="ECO:0000313" key="4">
    <source>
        <dbReference type="EMBL" id="KAB0241447.1"/>
    </source>
</evidence>
<reference evidence="5" key="1">
    <citation type="submission" date="2019-04" db="EMBL/GenBank/DDBJ databases">
        <title>Microviridin 1777: A Toxic Chymotrypsin Inhibitor Discovered by a Metabologenomic Approach.</title>
        <authorList>
            <person name="Sieber S."/>
            <person name="Grendelmeier S.M."/>
            <person name="Harris L.A."/>
            <person name="Mitchell D.A."/>
            <person name="Gademann K."/>
        </authorList>
    </citation>
    <scope>NUCLEOTIDE SEQUENCE [LARGE SCALE GENOMIC DNA]</scope>
    <source>
        <strain evidence="5">EAWAG127a</strain>
    </source>
</reference>
<evidence type="ECO:0000256" key="2">
    <source>
        <dbReference type="SAM" id="Phobius"/>
    </source>
</evidence>
<keyword evidence="2" id="KW-1133">Transmembrane helix</keyword>
<dbReference type="PROSITE" id="PS50234">
    <property type="entry name" value="VWFA"/>
    <property type="match status" value="1"/>
</dbReference>
<evidence type="ECO:0000259" key="3">
    <source>
        <dbReference type="PROSITE" id="PS50234"/>
    </source>
</evidence>
<organism evidence="4 5">
    <name type="scientific">Microcystis aeruginosa EAWAG127a</name>
    <dbReference type="NCBI Taxonomy" id="2529855"/>
    <lineage>
        <taxon>Bacteria</taxon>
        <taxon>Bacillati</taxon>
        <taxon>Cyanobacteriota</taxon>
        <taxon>Cyanophyceae</taxon>
        <taxon>Oscillatoriophycideae</taxon>
        <taxon>Chroococcales</taxon>
        <taxon>Microcystaceae</taxon>
        <taxon>Microcystis</taxon>
    </lineage>
</organism>
<feature type="domain" description="VWFA" evidence="3">
    <location>
        <begin position="111"/>
        <end position="384"/>
    </location>
</feature>
<dbReference type="InterPro" id="IPR036465">
    <property type="entry name" value="vWFA_dom_sf"/>
</dbReference>
<dbReference type="RefSeq" id="WP_150976828.1">
    <property type="nucleotide sequence ID" value="NZ_SRLN01000012.1"/>
</dbReference>
<accession>A0A5J5LUT5</accession>
<dbReference type="InterPro" id="IPR002035">
    <property type="entry name" value="VWF_A"/>
</dbReference>
<dbReference type="AlphaFoldDB" id="A0A5J5LUT5"/>
<dbReference type="SUPFAM" id="SSF53300">
    <property type="entry name" value="vWA-like"/>
    <property type="match status" value="1"/>
</dbReference>
<sequence length="490" mass="54848">MFKITTLSRKLIDFTSLMIVTSGILLISDMVQAKTTDIISYREEQNKVTLRLRVTDSDTKPIITLKKEDFKLQVTDMTNKKLVAPSDTDKGYSDIPFKFKNPLEAEPPPAYILVLLDMSGSMNCSTDLDSKGVCNNAVPKGKRKLDAALSALTTFIEEAKKRGGNTNVAIIPFGYGCTYKPIKNLEDFNKLYSVSDSKTTAAITNLQKQTPCAATNIYHTLGKAVEFFTNPSTDELKNKFYPFDEKKAEPIEPKPRLAVILLSDGFDTQYDSSDEKKARQLQKTKLEEIKGKLADNPQITIHTLGYGLNAEQLQKKFGTSQWSEINRPPSKDNGKIPSGKIPSNEYLDVYGLKQISKITPNGLFAISGNSEEIASSLRLFLDAILGEYEITYTHPNPQRGRLYKTSVTADNISSEATECKQSDIDKKNQCEKSRFIEYRGVNFGRTASSSIWGISAGLLLISGIVWFCFYWWWRKKIEDEERGTSGQSSP</sequence>
<dbReference type="Proteomes" id="UP000325636">
    <property type="component" value="Unassembled WGS sequence"/>
</dbReference>
<proteinExistence type="predicted"/>